<name>A0A553Q3P4_9TELE</name>
<comment type="subcellular location">
    <subcellularLocation>
        <location evidence="1">Nucleus</location>
    </subcellularLocation>
</comment>
<evidence type="ECO:0000259" key="14">
    <source>
        <dbReference type="PROSITE" id="PS50157"/>
    </source>
</evidence>
<evidence type="ECO:0000256" key="3">
    <source>
        <dbReference type="ARBA" id="ARBA00022723"/>
    </source>
</evidence>
<dbReference type="Gene3D" id="3.30.160.60">
    <property type="entry name" value="Classic Zinc Finger"/>
    <property type="match status" value="13"/>
</dbReference>
<proteinExistence type="predicted"/>
<feature type="domain" description="C2H2-type" evidence="14">
    <location>
        <begin position="594"/>
        <end position="617"/>
    </location>
</feature>
<keyword evidence="7" id="KW-0862">Zinc</keyword>
<dbReference type="FunFam" id="3.30.160.60:FF:000218">
    <property type="entry name" value="Zinc finger protein 10"/>
    <property type="match status" value="1"/>
</dbReference>
<dbReference type="FunFam" id="3.30.160.60:FF:000646">
    <property type="entry name" value="Myeloid zinc finger 1"/>
    <property type="match status" value="1"/>
</dbReference>
<dbReference type="GO" id="GO:0003677">
    <property type="term" value="F:DNA binding"/>
    <property type="evidence" value="ECO:0007669"/>
    <property type="project" value="UniProtKB-KW"/>
</dbReference>
<feature type="domain" description="C2H2-type" evidence="14">
    <location>
        <begin position="241"/>
        <end position="264"/>
    </location>
</feature>
<evidence type="ECO:0000256" key="1">
    <source>
        <dbReference type="ARBA" id="ARBA00004123"/>
    </source>
</evidence>
<evidence type="ECO:0000313" key="16">
    <source>
        <dbReference type="Proteomes" id="UP000316079"/>
    </source>
</evidence>
<feature type="domain" description="C2H2-type" evidence="14">
    <location>
        <begin position="454"/>
        <end position="481"/>
    </location>
</feature>
<reference evidence="15 16" key="1">
    <citation type="journal article" date="2019" name="Sci. Data">
        <title>Hybrid genome assembly and annotation of Danionella translucida.</title>
        <authorList>
            <person name="Kadobianskyi M."/>
            <person name="Schulze L."/>
            <person name="Schuelke M."/>
            <person name="Judkewitz B."/>
        </authorList>
    </citation>
    <scope>NUCLEOTIDE SEQUENCE [LARGE SCALE GENOMIC DNA]</scope>
    <source>
        <strain evidence="15 16">Bolton</strain>
    </source>
</reference>
<feature type="domain" description="C2H2-type" evidence="14">
    <location>
        <begin position="370"/>
        <end position="397"/>
    </location>
</feature>
<dbReference type="SUPFAM" id="SSF57667">
    <property type="entry name" value="beta-beta-alpha zinc fingers"/>
    <property type="match status" value="7"/>
</dbReference>
<dbReference type="Pfam" id="PF00096">
    <property type="entry name" value="zf-C2H2"/>
    <property type="match status" value="8"/>
</dbReference>
<organism evidence="15 16">
    <name type="scientific">Danionella cerebrum</name>
    <dbReference type="NCBI Taxonomy" id="2873325"/>
    <lineage>
        <taxon>Eukaryota</taxon>
        <taxon>Metazoa</taxon>
        <taxon>Chordata</taxon>
        <taxon>Craniata</taxon>
        <taxon>Vertebrata</taxon>
        <taxon>Euteleostomi</taxon>
        <taxon>Actinopterygii</taxon>
        <taxon>Neopterygii</taxon>
        <taxon>Teleostei</taxon>
        <taxon>Ostariophysi</taxon>
        <taxon>Cypriniformes</taxon>
        <taxon>Danionidae</taxon>
        <taxon>Danioninae</taxon>
        <taxon>Danionella</taxon>
    </lineage>
</organism>
<keyword evidence="10" id="KW-0804">Transcription</keyword>
<feature type="domain" description="C2H2-type" evidence="14">
    <location>
        <begin position="342"/>
        <end position="369"/>
    </location>
</feature>
<evidence type="ECO:0000256" key="9">
    <source>
        <dbReference type="ARBA" id="ARBA00023125"/>
    </source>
</evidence>
<evidence type="ECO:0000256" key="12">
    <source>
        <dbReference type="PROSITE-ProRule" id="PRU00042"/>
    </source>
</evidence>
<dbReference type="PANTHER" id="PTHR24394">
    <property type="entry name" value="ZINC FINGER PROTEIN"/>
    <property type="match status" value="1"/>
</dbReference>
<dbReference type="FunFam" id="3.30.160.60:FF:001119">
    <property type="entry name" value="zinc finger protein 408"/>
    <property type="match status" value="1"/>
</dbReference>
<dbReference type="InterPro" id="IPR013087">
    <property type="entry name" value="Znf_C2H2_type"/>
</dbReference>
<comment type="pathway">
    <text evidence="2">Protein modification; protein ubiquitination.</text>
</comment>
<keyword evidence="9" id="KW-0238">DNA-binding</keyword>
<dbReference type="Proteomes" id="UP000316079">
    <property type="component" value="Unassembled WGS sequence"/>
</dbReference>
<evidence type="ECO:0000256" key="2">
    <source>
        <dbReference type="ARBA" id="ARBA00004906"/>
    </source>
</evidence>
<evidence type="ECO:0000256" key="13">
    <source>
        <dbReference type="SAM" id="MobiDB-lite"/>
    </source>
</evidence>
<dbReference type="SMART" id="SM00355">
    <property type="entry name" value="ZnF_C2H2"/>
    <property type="match status" value="14"/>
</dbReference>
<feature type="domain" description="C2H2-type" evidence="14">
    <location>
        <begin position="482"/>
        <end position="509"/>
    </location>
</feature>
<dbReference type="FunFam" id="3.30.160.60:FF:002104">
    <property type="entry name" value="Si:ch211-266d19.4"/>
    <property type="match status" value="1"/>
</dbReference>
<evidence type="ECO:0000256" key="10">
    <source>
        <dbReference type="ARBA" id="ARBA00023163"/>
    </source>
</evidence>
<feature type="compositionally biased region" description="Basic and acidic residues" evidence="13">
    <location>
        <begin position="68"/>
        <end position="79"/>
    </location>
</feature>
<dbReference type="PANTHER" id="PTHR24394:SF48">
    <property type="entry name" value="ZINC FINGER PROTEIN 771"/>
    <property type="match status" value="1"/>
</dbReference>
<dbReference type="GO" id="GO:0005634">
    <property type="term" value="C:nucleus"/>
    <property type="evidence" value="ECO:0007669"/>
    <property type="project" value="UniProtKB-SubCell"/>
</dbReference>
<keyword evidence="8" id="KW-0805">Transcription regulation</keyword>
<gene>
    <name evidence="15" type="ORF">DNTS_001288</name>
</gene>
<feature type="domain" description="C2H2-type" evidence="14">
    <location>
        <begin position="160"/>
        <end position="188"/>
    </location>
</feature>
<dbReference type="GO" id="GO:0000981">
    <property type="term" value="F:DNA-binding transcription factor activity, RNA polymerase II-specific"/>
    <property type="evidence" value="ECO:0007669"/>
    <property type="project" value="TreeGrafter"/>
</dbReference>
<dbReference type="InterPro" id="IPR036236">
    <property type="entry name" value="Znf_C2H2_sf"/>
</dbReference>
<dbReference type="PROSITE" id="PS00028">
    <property type="entry name" value="ZINC_FINGER_C2H2_1"/>
    <property type="match status" value="14"/>
</dbReference>
<protein>
    <recommendedName>
        <fullName evidence="14">C2H2-type domain-containing protein</fullName>
    </recommendedName>
</protein>
<dbReference type="FunFam" id="3.30.160.60:FF:000180">
    <property type="entry name" value="Zinc finger protein 689"/>
    <property type="match status" value="1"/>
</dbReference>
<comment type="caution">
    <text evidence="15">The sequence shown here is derived from an EMBL/GenBank/DDBJ whole genome shotgun (WGS) entry which is preliminary data.</text>
</comment>
<dbReference type="EMBL" id="SRMA01026399">
    <property type="protein sequence ID" value="TRY84527.1"/>
    <property type="molecule type" value="Genomic_DNA"/>
</dbReference>
<dbReference type="STRING" id="623744.A0A553Q3P4"/>
<feature type="domain" description="C2H2-type" evidence="14">
    <location>
        <begin position="538"/>
        <end position="565"/>
    </location>
</feature>
<feature type="domain" description="C2H2-type" evidence="14">
    <location>
        <begin position="426"/>
        <end position="453"/>
    </location>
</feature>
<evidence type="ECO:0000313" key="15">
    <source>
        <dbReference type="EMBL" id="TRY84527.1"/>
    </source>
</evidence>
<feature type="domain" description="C2H2-type" evidence="14">
    <location>
        <begin position="207"/>
        <end position="230"/>
    </location>
</feature>
<dbReference type="FunFam" id="3.30.160.60:FF:000100">
    <property type="entry name" value="Zinc finger 45-like"/>
    <property type="match status" value="1"/>
</dbReference>
<dbReference type="Pfam" id="PF13912">
    <property type="entry name" value="zf-C2H2_6"/>
    <property type="match status" value="1"/>
</dbReference>
<dbReference type="AlphaFoldDB" id="A0A553Q3P4"/>
<evidence type="ECO:0000256" key="11">
    <source>
        <dbReference type="ARBA" id="ARBA00023242"/>
    </source>
</evidence>
<evidence type="ECO:0000256" key="5">
    <source>
        <dbReference type="ARBA" id="ARBA00022771"/>
    </source>
</evidence>
<evidence type="ECO:0000256" key="7">
    <source>
        <dbReference type="ARBA" id="ARBA00022833"/>
    </source>
</evidence>
<dbReference type="FunFam" id="3.30.160.60:FF:002343">
    <property type="entry name" value="Zinc finger protein 33A"/>
    <property type="match status" value="4"/>
</dbReference>
<dbReference type="FunFam" id="3.30.160.60:FF:000446">
    <property type="entry name" value="Zinc finger protein"/>
    <property type="match status" value="1"/>
</dbReference>
<feature type="domain" description="C2H2-type" evidence="14">
    <location>
        <begin position="314"/>
        <end position="341"/>
    </location>
</feature>
<sequence length="617" mass="70735">MKPKVKKNTCLSSKNKMTKLLQNVETECILSESDSLCTDADTTDSAGEASEWEKLAPMRPELFGDPSSDEHQLQKERRVNGPPSPDFRAFIPKTESDCIPVNPASFQVKSEPGVYEVFQSEPTVDEETEIWRNVKLEAPGEIIVCDSEHEEANASSTQIFPCPHCSVTFTEFSYLDQHLKWGHRSEYLSWVKSHKVYNCSKITSGMLSCSSCHYRFFSQKELEAHERKVHLPAPKPVRKLYTCPHCDRSFDYIGNLQNHCRRCHGLSTVCSDGHISCAACGQSFAGVWGQGPHRCHENQTQLSVDEPMCTDRGYSCKDCGKNFPTLQGLKVHKRIHTGEKPYICGDCGHSFHDMGSMLKHKVIHTGIRPYKCPECNKDFARMGHLRSHLRTHTGERPYPCPQCGMRFSHRSTLQIHQDIHSKEKVFPCSVCGKTFSAMRYVKAHQRAHNSDRIIQCRVCMKTFSREDVLKKHLRIHTGERPYFCKVCSKRFVRIQHLKNHMRTHTGEKPYRCEQCGSCYTQSGDLTKHMRKHTGEKPYACPDCDRRFSNSGDLGKHRRSHTGTRPYQCLECGKSFLLSQHLKSHKNTHTGERPFSCPKCHRTFTRSHHLSQHLEKHI</sequence>
<dbReference type="OrthoDB" id="6077919at2759"/>
<feature type="domain" description="C2H2-type" evidence="14">
    <location>
        <begin position="398"/>
        <end position="425"/>
    </location>
</feature>
<keyword evidence="5 12" id="KW-0863">Zinc-finger</keyword>
<feature type="domain" description="C2H2-type" evidence="14">
    <location>
        <begin position="566"/>
        <end position="593"/>
    </location>
</feature>
<keyword evidence="16" id="KW-1185">Reference proteome</keyword>
<evidence type="ECO:0000256" key="8">
    <source>
        <dbReference type="ARBA" id="ARBA00023015"/>
    </source>
</evidence>
<keyword evidence="6" id="KW-0833">Ubl conjugation pathway</keyword>
<keyword evidence="4" id="KW-0677">Repeat</keyword>
<dbReference type="GO" id="GO:0008270">
    <property type="term" value="F:zinc ion binding"/>
    <property type="evidence" value="ECO:0007669"/>
    <property type="project" value="UniProtKB-KW"/>
</dbReference>
<accession>A0A553Q3P4</accession>
<evidence type="ECO:0000256" key="4">
    <source>
        <dbReference type="ARBA" id="ARBA00022737"/>
    </source>
</evidence>
<evidence type="ECO:0000256" key="6">
    <source>
        <dbReference type="ARBA" id="ARBA00022786"/>
    </source>
</evidence>
<feature type="domain" description="C2H2-type" evidence="14">
    <location>
        <begin position="510"/>
        <end position="537"/>
    </location>
</feature>
<dbReference type="PROSITE" id="PS50157">
    <property type="entry name" value="ZINC_FINGER_C2H2_2"/>
    <property type="match status" value="14"/>
</dbReference>
<keyword evidence="3" id="KW-0479">Metal-binding</keyword>
<feature type="region of interest" description="Disordered" evidence="13">
    <location>
        <begin position="32"/>
        <end position="87"/>
    </location>
</feature>
<keyword evidence="11" id="KW-0539">Nucleus</keyword>